<feature type="repeat" description="ANK" evidence="3">
    <location>
        <begin position="76"/>
        <end position="108"/>
    </location>
</feature>
<dbReference type="EMBL" id="CAJZBQ010000008">
    <property type="protein sequence ID" value="CAG9312639.1"/>
    <property type="molecule type" value="Genomic_DNA"/>
</dbReference>
<keyword evidence="5" id="KW-1185">Reference proteome</keyword>
<sequence length="157" mass="18005">MGNRCNQTAKPHNRIVEVSESILLNNYHFSFKNEDIHTRLQGHSWTYLHLAVWNRKKSIVKSMIEFGFDTDIQDDHGETPLHIAAVQRDCELYKLLLDAGALENIPNKAGKTPHDYLEEKGMGIITQTPGDNVVTVKLENNVSRRTELDDSCFINEW</sequence>
<keyword evidence="2 3" id="KW-0040">ANK repeat</keyword>
<dbReference type="GO" id="GO:0085020">
    <property type="term" value="P:protein K6-linked ubiquitination"/>
    <property type="evidence" value="ECO:0007669"/>
    <property type="project" value="TreeGrafter"/>
</dbReference>
<dbReference type="SMART" id="SM00248">
    <property type="entry name" value="ANK"/>
    <property type="match status" value="2"/>
</dbReference>
<evidence type="ECO:0008006" key="6">
    <source>
        <dbReference type="Google" id="ProtNLM"/>
    </source>
</evidence>
<name>A0AAU9ILH0_9CILI</name>
<gene>
    <name evidence="4" type="ORF">BSTOLATCC_MIC7165</name>
</gene>
<reference evidence="4" key="1">
    <citation type="submission" date="2021-09" db="EMBL/GenBank/DDBJ databases">
        <authorList>
            <consortium name="AG Swart"/>
            <person name="Singh M."/>
            <person name="Singh A."/>
            <person name="Seah K."/>
            <person name="Emmerich C."/>
        </authorList>
    </citation>
    <scope>NUCLEOTIDE SEQUENCE</scope>
    <source>
        <strain evidence="4">ATCC30299</strain>
    </source>
</reference>
<evidence type="ECO:0000256" key="1">
    <source>
        <dbReference type="ARBA" id="ARBA00022737"/>
    </source>
</evidence>
<evidence type="ECO:0000313" key="4">
    <source>
        <dbReference type="EMBL" id="CAG9312639.1"/>
    </source>
</evidence>
<dbReference type="InterPro" id="IPR002110">
    <property type="entry name" value="Ankyrin_rpt"/>
</dbReference>
<evidence type="ECO:0000256" key="2">
    <source>
        <dbReference type="ARBA" id="ARBA00023043"/>
    </source>
</evidence>
<evidence type="ECO:0000256" key="3">
    <source>
        <dbReference type="PROSITE-ProRule" id="PRU00023"/>
    </source>
</evidence>
<feature type="repeat" description="ANK" evidence="3">
    <location>
        <begin position="43"/>
        <end position="75"/>
    </location>
</feature>
<dbReference type="GO" id="GO:0004842">
    <property type="term" value="F:ubiquitin-protein transferase activity"/>
    <property type="evidence" value="ECO:0007669"/>
    <property type="project" value="TreeGrafter"/>
</dbReference>
<evidence type="ECO:0000313" key="5">
    <source>
        <dbReference type="Proteomes" id="UP001162131"/>
    </source>
</evidence>
<dbReference type="PANTHER" id="PTHR24171">
    <property type="entry name" value="ANKYRIN REPEAT DOMAIN-CONTAINING PROTEIN 39-RELATED"/>
    <property type="match status" value="1"/>
</dbReference>
<dbReference type="PANTHER" id="PTHR24171:SF8">
    <property type="entry name" value="BRCA1-ASSOCIATED RING DOMAIN PROTEIN 1"/>
    <property type="match status" value="1"/>
</dbReference>
<dbReference type="AlphaFoldDB" id="A0AAU9ILH0"/>
<dbReference type="Proteomes" id="UP001162131">
    <property type="component" value="Unassembled WGS sequence"/>
</dbReference>
<accession>A0AAU9ILH0</accession>
<dbReference type="InterPro" id="IPR036770">
    <property type="entry name" value="Ankyrin_rpt-contain_sf"/>
</dbReference>
<dbReference type="Gene3D" id="1.25.40.20">
    <property type="entry name" value="Ankyrin repeat-containing domain"/>
    <property type="match status" value="2"/>
</dbReference>
<protein>
    <recommendedName>
        <fullName evidence="6">Ankyrin repeat protein</fullName>
    </recommendedName>
</protein>
<dbReference type="PROSITE" id="PS50297">
    <property type="entry name" value="ANK_REP_REGION"/>
    <property type="match status" value="1"/>
</dbReference>
<keyword evidence="1" id="KW-0677">Repeat</keyword>
<dbReference type="PROSITE" id="PS50088">
    <property type="entry name" value="ANK_REPEAT"/>
    <property type="match status" value="2"/>
</dbReference>
<dbReference type="Pfam" id="PF12796">
    <property type="entry name" value="Ank_2"/>
    <property type="match status" value="1"/>
</dbReference>
<comment type="caution">
    <text evidence="4">The sequence shown here is derived from an EMBL/GenBank/DDBJ whole genome shotgun (WGS) entry which is preliminary data.</text>
</comment>
<proteinExistence type="predicted"/>
<dbReference type="SUPFAM" id="SSF48403">
    <property type="entry name" value="Ankyrin repeat"/>
    <property type="match status" value="1"/>
</dbReference>
<organism evidence="4 5">
    <name type="scientific">Blepharisma stoltei</name>
    <dbReference type="NCBI Taxonomy" id="1481888"/>
    <lineage>
        <taxon>Eukaryota</taxon>
        <taxon>Sar</taxon>
        <taxon>Alveolata</taxon>
        <taxon>Ciliophora</taxon>
        <taxon>Postciliodesmatophora</taxon>
        <taxon>Heterotrichea</taxon>
        <taxon>Heterotrichida</taxon>
        <taxon>Blepharismidae</taxon>
        <taxon>Blepharisma</taxon>
    </lineage>
</organism>